<organism evidence="1 2">
    <name type="scientific">Pseudophaeobacter arcticus</name>
    <dbReference type="NCBI Taxonomy" id="385492"/>
    <lineage>
        <taxon>Bacteria</taxon>
        <taxon>Pseudomonadati</taxon>
        <taxon>Pseudomonadota</taxon>
        <taxon>Alphaproteobacteria</taxon>
        <taxon>Rhodobacterales</taxon>
        <taxon>Paracoccaceae</taxon>
        <taxon>Pseudophaeobacter</taxon>
    </lineage>
</organism>
<dbReference type="EMBL" id="BAABWU010000020">
    <property type="protein sequence ID" value="GAA6198318.1"/>
    <property type="molecule type" value="Genomic_DNA"/>
</dbReference>
<sequence>MGDEGHFFPLCISKELFGYVEDKSFQVAYMPRKREDDSLALIKCLRASPEMKDISFVPIDGLSNTDAAKKIGESLFFLSFSEREGFGLPAAEAMATGSIVIGYSGVGGDEYFNEDNGYKVPEDNLMRFYEDAFRIIGGYQENRKSFDTMRRKVSQNILEKYSEDEFKRGVLQSFSAICDNRATTS</sequence>
<evidence type="ECO:0008006" key="3">
    <source>
        <dbReference type="Google" id="ProtNLM"/>
    </source>
</evidence>
<dbReference type="Gene3D" id="3.40.50.2000">
    <property type="entry name" value="Glycogen Phosphorylase B"/>
    <property type="match status" value="1"/>
</dbReference>
<keyword evidence="2" id="KW-1185">Reference proteome</keyword>
<protein>
    <recommendedName>
        <fullName evidence="3">Glycosyl transferases group 1</fullName>
    </recommendedName>
</protein>
<gene>
    <name evidence="1" type="ORF">NBRC116598_37630</name>
</gene>
<accession>A0ABQ0AR14</accession>
<dbReference type="SUPFAM" id="SSF53756">
    <property type="entry name" value="UDP-Glycosyltransferase/glycogen phosphorylase"/>
    <property type="match status" value="1"/>
</dbReference>
<proteinExistence type="predicted"/>
<comment type="caution">
    <text evidence="1">The sequence shown here is derived from an EMBL/GenBank/DDBJ whole genome shotgun (WGS) entry which is preliminary data.</text>
</comment>
<dbReference type="Proteomes" id="UP001441944">
    <property type="component" value="Unassembled WGS sequence"/>
</dbReference>
<evidence type="ECO:0000313" key="2">
    <source>
        <dbReference type="Proteomes" id="UP001441944"/>
    </source>
</evidence>
<reference evidence="1 2" key="1">
    <citation type="submission" date="2024-04" db="EMBL/GenBank/DDBJ databases">
        <title>Draft genome sequence of Pseudophaeobacter arcticus NBRC 116598.</title>
        <authorList>
            <person name="Miyakawa T."/>
            <person name="Kusuya Y."/>
            <person name="Miura T."/>
        </authorList>
    </citation>
    <scope>NUCLEOTIDE SEQUENCE [LARGE SCALE GENOMIC DNA]</scope>
    <source>
        <strain evidence="1 2">SU-CL00105</strain>
    </source>
</reference>
<evidence type="ECO:0000313" key="1">
    <source>
        <dbReference type="EMBL" id="GAA6198318.1"/>
    </source>
</evidence>
<name>A0ABQ0AR14_9RHOB</name>